<protein>
    <recommendedName>
        <fullName evidence="2">IrrE N-terminal-like domain-containing protein</fullName>
    </recommendedName>
</protein>
<proteinExistence type="predicted"/>
<evidence type="ECO:0008006" key="2">
    <source>
        <dbReference type="Google" id="ProtNLM"/>
    </source>
</evidence>
<organism evidence="1">
    <name type="scientific">Vibrio phage P018-4</name>
    <dbReference type="NCBI Taxonomy" id="3229728"/>
    <lineage>
        <taxon>Viruses</taxon>
        <taxon>Duplodnaviria</taxon>
        <taxon>Heunggongvirae</taxon>
        <taxon>Uroviricota</taxon>
        <taxon>Caudoviricetes</taxon>
    </lineage>
</organism>
<reference evidence="1" key="1">
    <citation type="submission" date="2024-06" db="EMBL/GenBank/DDBJ databases">
        <authorList>
            <person name="Yang R."/>
        </authorList>
    </citation>
    <scope>NUCLEOTIDE SEQUENCE</scope>
</reference>
<accession>A0AB39AJA4</accession>
<name>A0AB39AJA4_9CAUD</name>
<sequence length="94" mass="10246">MTSHELAHLLLSNNDAPITASIEIATGIYDDSGDEIIAHLECSSIVEVIANRSAPNGVVLENILHFEESYSRVNSVDVVSVVTEHVKDLMKETK</sequence>
<dbReference type="EMBL" id="PP934186">
    <property type="protein sequence ID" value="XDG30845.1"/>
    <property type="molecule type" value="Genomic_DNA"/>
</dbReference>
<evidence type="ECO:0000313" key="1">
    <source>
        <dbReference type="EMBL" id="XDG30845.1"/>
    </source>
</evidence>